<protein>
    <recommendedName>
        <fullName evidence="3">HTH cro/C1-type domain-containing protein</fullName>
    </recommendedName>
</protein>
<gene>
    <name evidence="1" type="ORF">OH806_06640</name>
</gene>
<dbReference type="Proteomes" id="UP001163719">
    <property type="component" value="Unassembled WGS sequence"/>
</dbReference>
<proteinExistence type="predicted"/>
<evidence type="ECO:0008006" key="3">
    <source>
        <dbReference type="Google" id="ProtNLM"/>
    </source>
</evidence>
<accession>A0ABT3HMJ6</accession>
<name>A0ABT3HMJ6_9FLAO</name>
<keyword evidence="2" id="KW-1185">Reference proteome</keyword>
<comment type="caution">
    <text evidence="1">The sequence shown here is derived from an EMBL/GenBank/DDBJ whole genome shotgun (WGS) entry which is preliminary data.</text>
</comment>
<sequence length="416" mass="49776">MSNSDCEIIGQLKIFVKKRFGKPLNSIKSFEELSENTNLSVQTLRRFFGKIDKNKKIGLTSLSLLCKYVGFADWQDFSLNFENQQNISDKDKIYIENMLVFFENGERYNIDYHQNTMIVDTLNDYAKVIYYKKENLQFFYSLYQKNNWCSDYFLAWLPNYNFFGQDWFRTILMNRISQTKNILVKLALNNFLLLGFFLSNGDCELAKEMVLLDKIYKDYRENHQYMPYHEMRYHTVKLIFAKRNDDEESFQKIVKVYIDDLENSKLEEISQQEMLIFFCNTLLWLEEYDIAYYYLKKAKPFLKSFPIKKDKQEAMHFFGINMAFVKTTFALAWVANKDSNTEDFELTDYDFNDITGLLYNDYIKIMYLAKCILSENGLAKKRFLFQELKPLVEDTNYSQIYHLLQNLDSDFSEYSS</sequence>
<organism evidence="1 2">
    <name type="scientific">Chryseobacterium oryctis</name>
    <dbReference type="NCBI Taxonomy" id="2952618"/>
    <lineage>
        <taxon>Bacteria</taxon>
        <taxon>Pseudomonadati</taxon>
        <taxon>Bacteroidota</taxon>
        <taxon>Flavobacteriia</taxon>
        <taxon>Flavobacteriales</taxon>
        <taxon>Weeksellaceae</taxon>
        <taxon>Chryseobacterium group</taxon>
        <taxon>Chryseobacterium</taxon>
    </lineage>
</organism>
<dbReference type="RefSeq" id="WP_264742887.1">
    <property type="nucleotide sequence ID" value="NZ_JAPDHV010000002.1"/>
</dbReference>
<evidence type="ECO:0000313" key="2">
    <source>
        <dbReference type="Proteomes" id="UP001163719"/>
    </source>
</evidence>
<reference evidence="1" key="1">
    <citation type="submission" date="2022-10" db="EMBL/GenBank/DDBJ databases">
        <title>Chryseobacterium babae sp. nov. isolated from the gut of the beetle Oryctes rhinoceros, and Chryseobacterium kimseyorum sp. nov., isolated from a stick insect rearing cage.</title>
        <authorList>
            <person name="Shelomi M."/>
            <person name="Han C.-J."/>
            <person name="Chen W.-M."/>
            <person name="Chen H.-K."/>
            <person name="Liaw S.-J."/>
            <person name="Muhle E."/>
            <person name="Clermont D."/>
        </authorList>
    </citation>
    <scope>NUCLEOTIDE SEQUENCE</scope>
    <source>
        <strain evidence="1">WLa1L2M3</strain>
    </source>
</reference>
<dbReference type="EMBL" id="JAPDHV010000002">
    <property type="protein sequence ID" value="MCW3160943.1"/>
    <property type="molecule type" value="Genomic_DNA"/>
</dbReference>
<evidence type="ECO:0000313" key="1">
    <source>
        <dbReference type="EMBL" id="MCW3160943.1"/>
    </source>
</evidence>